<evidence type="ECO:0000256" key="1">
    <source>
        <dbReference type="SAM" id="MobiDB-lite"/>
    </source>
</evidence>
<dbReference type="HOGENOM" id="CLU_053617_0_0_1"/>
<accession>A0A0D9WY33</accession>
<dbReference type="PANTHER" id="PTHR31197">
    <property type="entry name" value="OS01G0612600 PROTEIN"/>
    <property type="match status" value="1"/>
</dbReference>
<dbReference type="Pfam" id="PF07800">
    <property type="entry name" value="DUF1644"/>
    <property type="match status" value="1"/>
</dbReference>
<dbReference type="Gramene" id="LPERR07G09980.1">
    <property type="protein sequence ID" value="LPERR07G09980.1"/>
    <property type="gene ID" value="LPERR07G09980"/>
</dbReference>
<dbReference type="InterPro" id="IPR012866">
    <property type="entry name" value="DUF1644"/>
</dbReference>
<feature type="region of interest" description="Disordered" evidence="1">
    <location>
        <begin position="284"/>
        <end position="338"/>
    </location>
</feature>
<reference evidence="3" key="2">
    <citation type="submission" date="2013-12" db="EMBL/GenBank/DDBJ databases">
        <authorList>
            <person name="Yu Y."/>
            <person name="Lee S."/>
            <person name="de Baynast K."/>
            <person name="Wissotski M."/>
            <person name="Liu L."/>
            <person name="Talag J."/>
            <person name="Goicoechea J."/>
            <person name="Angelova A."/>
            <person name="Jetty R."/>
            <person name="Kudrna D."/>
            <person name="Golser W."/>
            <person name="Rivera L."/>
            <person name="Zhang J."/>
            <person name="Wing R."/>
        </authorList>
    </citation>
    <scope>NUCLEOTIDE SEQUENCE</scope>
</reference>
<dbReference type="PANTHER" id="PTHR31197:SF7">
    <property type="entry name" value="OS07G0419800 PROTEIN"/>
    <property type="match status" value="1"/>
</dbReference>
<sequence length="338" mass="38820">MNGDSKVRASHSTTSVISNSDNRTVERSSHYSMISRHLQSPRLGRHIDNANNQEPANSTLPVEDSIVLEECHDPMQSSADLKCPLCRGSVSGWIPAGEVRKYLNEKLRACSHDFCKFVGTYEQLREHARTAHLLANPAHVDLSRKRTWDRLEREQEFGDVISAIRSQNPGAIIVGDYVIETRDVMSPDENTGDESNDEWSSPVRASVESPDNRYGSSSLWLNETPESPIMWADERHGLPRLQSQNNRVFPRFSFSDRTSSRSDWHSIRRPSTHNMVRRGFLNRHNRNSSDYRGIRRPLFDRSNGGNHRSSINRSLDDPSFVPRRQRLRYTHRSHHARD</sequence>
<dbReference type="EnsemblPlants" id="LPERR07G09980.1">
    <property type="protein sequence ID" value="LPERR07G09980.1"/>
    <property type="gene ID" value="LPERR07G09980"/>
</dbReference>
<protein>
    <submittedName>
        <fullName evidence="2">Uncharacterized protein</fullName>
    </submittedName>
</protein>
<feature type="region of interest" description="Disordered" evidence="1">
    <location>
        <begin position="185"/>
        <end position="219"/>
    </location>
</feature>
<reference evidence="2 3" key="1">
    <citation type="submission" date="2012-08" db="EMBL/GenBank/DDBJ databases">
        <title>Oryza genome evolution.</title>
        <authorList>
            <person name="Wing R.A."/>
        </authorList>
    </citation>
    <scope>NUCLEOTIDE SEQUENCE</scope>
</reference>
<organism evidence="2 3">
    <name type="scientific">Leersia perrieri</name>
    <dbReference type="NCBI Taxonomy" id="77586"/>
    <lineage>
        <taxon>Eukaryota</taxon>
        <taxon>Viridiplantae</taxon>
        <taxon>Streptophyta</taxon>
        <taxon>Embryophyta</taxon>
        <taxon>Tracheophyta</taxon>
        <taxon>Spermatophyta</taxon>
        <taxon>Magnoliopsida</taxon>
        <taxon>Liliopsida</taxon>
        <taxon>Poales</taxon>
        <taxon>Poaceae</taxon>
        <taxon>BOP clade</taxon>
        <taxon>Oryzoideae</taxon>
        <taxon>Oryzeae</taxon>
        <taxon>Oryzinae</taxon>
        <taxon>Leersia</taxon>
    </lineage>
</organism>
<feature type="compositionally biased region" description="Polar residues" evidence="1">
    <location>
        <begin position="10"/>
        <end position="22"/>
    </location>
</feature>
<name>A0A0D9WY33_9ORYZ</name>
<evidence type="ECO:0000313" key="3">
    <source>
        <dbReference type="Proteomes" id="UP000032180"/>
    </source>
</evidence>
<evidence type="ECO:0000313" key="2">
    <source>
        <dbReference type="EnsemblPlants" id="LPERR07G09980.1"/>
    </source>
</evidence>
<dbReference type="eggNOG" id="ENOG502QW1F">
    <property type="taxonomic scope" value="Eukaryota"/>
</dbReference>
<proteinExistence type="predicted"/>
<feature type="region of interest" description="Disordered" evidence="1">
    <location>
        <begin position="1"/>
        <end position="33"/>
    </location>
</feature>
<feature type="compositionally biased region" description="Polar residues" evidence="1">
    <location>
        <begin position="303"/>
        <end position="313"/>
    </location>
</feature>
<dbReference type="STRING" id="77586.A0A0D9WY33"/>
<keyword evidence="3" id="KW-1185">Reference proteome</keyword>
<feature type="compositionally biased region" description="Basic residues" evidence="1">
    <location>
        <begin position="323"/>
        <end position="338"/>
    </location>
</feature>
<dbReference type="Proteomes" id="UP000032180">
    <property type="component" value="Chromosome 7"/>
</dbReference>
<dbReference type="AlphaFoldDB" id="A0A0D9WY33"/>
<reference evidence="2" key="3">
    <citation type="submission" date="2015-04" db="UniProtKB">
        <authorList>
            <consortium name="EnsemblPlants"/>
        </authorList>
    </citation>
    <scope>IDENTIFICATION</scope>
</reference>
<feature type="compositionally biased region" description="Basic and acidic residues" evidence="1">
    <location>
        <begin position="287"/>
        <end position="299"/>
    </location>
</feature>